<evidence type="ECO:0000256" key="3">
    <source>
        <dbReference type="ARBA" id="ARBA00004906"/>
    </source>
</evidence>
<evidence type="ECO:0000256" key="1">
    <source>
        <dbReference type="ARBA" id="ARBA00000900"/>
    </source>
</evidence>
<dbReference type="PROSITE" id="PS50089">
    <property type="entry name" value="ZF_RING_2"/>
    <property type="match status" value="1"/>
</dbReference>
<evidence type="ECO:0000256" key="9">
    <source>
        <dbReference type="ARBA" id="ARBA00022786"/>
    </source>
</evidence>
<dbReference type="PANTHER" id="PTHR46913:SF1">
    <property type="entry name" value="RING-H2 FINGER PROTEIN ATL16"/>
    <property type="match status" value="1"/>
</dbReference>
<evidence type="ECO:0000256" key="4">
    <source>
        <dbReference type="ARBA" id="ARBA00012483"/>
    </source>
</evidence>
<dbReference type="Pfam" id="PF13639">
    <property type="entry name" value="zf-RING_2"/>
    <property type="match status" value="1"/>
</dbReference>
<proteinExistence type="inferred from homology"/>
<dbReference type="SUPFAM" id="SSF57850">
    <property type="entry name" value="RING/U-box"/>
    <property type="match status" value="1"/>
</dbReference>
<organism evidence="17 18">
    <name type="scientific">Crotalaria pallida</name>
    <name type="common">Smooth rattlebox</name>
    <name type="synonym">Crotalaria striata</name>
    <dbReference type="NCBI Taxonomy" id="3830"/>
    <lineage>
        <taxon>Eukaryota</taxon>
        <taxon>Viridiplantae</taxon>
        <taxon>Streptophyta</taxon>
        <taxon>Embryophyta</taxon>
        <taxon>Tracheophyta</taxon>
        <taxon>Spermatophyta</taxon>
        <taxon>Magnoliopsida</taxon>
        <taxon>eudicotyledons</taxon>
        <taxon>Gunneridae</taxon>
        <taxon>Pentapetalae</taxon>
        <taxon>rosids</taxon>
        <taxon>fabids</taxon>
        <taxon>Fabales</taxon>
        <taxon>Fabaceae</taxon>
        <taxon>Papilionoideae</taxon>
        <taxon>50 kb inversion clade</taxon>
        <taxon>genistoids sensu lato</taxon>
        <taxon>core genistoids</taxon>
        <taxon>Crotalarieae</taxon>
        <taxon>Crotalaria</taxon>
    </lineage>
</organism>
<keyword evidence="12 15" id="KW-0472">Membrane</keyword>
<evidence type="ECO:0000256" key="8">
    <source>
        <dbReference type="ARBA" id="ARBA00022771"/>
    </source>
</evidence>
<gene>
    <name evidence="17" type="ORF">RIF29_17550</name>
</gene>
<dbReference type="PANTHER" id="PTHR46913">
    <property type="entry name" value="RING-H2 FINGER PROTEIN ATL16"/>
    <property type="match status" value="1"/>
</dbReference>
<evidence type="ECO:0000259" key="16">
    <source>
        <dbReference type="PROSITE" id="PS50089"/>
    </source>
</evidence>
<evidence type="ECO:0000256" key="13">
    <source>
        <dbReference type="ARBA" id="ARBA00024209"/>
    </source>
</evidence>
<feature type="transmembrane region" description="Helical" evidence="15">
    <location>
        <begin position="30"/>
        <end position="54"/>
    </location>
</feature>
<comment type="pathway">
    <text evidence="3">Protein modification; protein ubiquitination.</text>
</comment>
<comment type="caution">
    <text evidence="17">The sequence shown here is derived from an EMBL/GenBank/DDBJ whole genome shotgun (WGS) entry which is preliminary data.</text>
</comment>
<protein>
    <recommendedName>
        <fullName evidence="4">RING-type E3 ubiquitin transferase</fullName>
        <ecNumber evidence="4">2.3.2.27</ecNumber>
    </recommendedName>
</protein>
<feature type="domain" description="RING-type" evidence="16">
    <location>
        <begin position="103"/>
        <end position="145"/>
    </location>
</feature>
<accession>A0AAN9FJJ1</accession>
<keyword evidence="8 14" id="KW-0863">Zinc-finger</keyword>
<evidence type="ECO:0000313" key="17">
    <source>
        <dbReference type="EMBL" id="KAK7276411.1"/>
    </source>
</evidence>
<dbReference type="GO" id="GO:0016020">
    <property type="term" value="C:membrane"/>
    <property type="evidence" value="ECO:0007669"/>
    <property type="project" value="UniProtKB-SubCell"/>
</dbReference>
<dbReference type="InterPro" id="IPR001841">
    <property type="entry name" value="Znf_RING"/>
</dbReference>
<dbReference type="AlphaFoldDB" id="A0AAN9FJJ1"/>
<comment type="catalytic activity">
    <reaction evidence="1">
        <text>S-ubiquitinyl-[E2 ubiquitin-conjugating enzyme]-L-cysteine + [acceptor protein]-L-lysine = [E2 ubiquitin-conjugating enzyme]-L-cysteine + N(6)-ubiquitinyl-[acceptor protein]-L-lysine.</text>
        <dbReference type="EC" id="2.3.2.27"/>
    </reaction>
</comment>
<keyword evidence="18" id="KW-1185">Reference proteome</keyword>
<dbReference type="EMBL" id="JAYWIO010000003">
    <property type="protein sequence ID" value="KAK7276411.1"/>
    <property type="molecule type" value="Genomic_DNA"/>
</dbReference>
<reference evidence="17 18" key="1">
    <citation type="submission" date="2024-01" db="EMBL/GenBank/DDBJ databases">
        <title>The genomes of 5 underutilized Papilionoideae crops provide insights into root nodulation and disease resistanc.</title>
        <authorList>
            <person name="Yuan L."/>
        </authorList>
    </citation>
    <scope>NUCLEOTIDE SEQUENCE [LARGE SCALE GENOMIC DNA]</scope>
    <source>
        <strain evidence="17">ZHUSHIDOU_FW_LH</strain>
        <tissue evidence="17">Leaf</tissue>
    </source>
</reference>
<keyword evidence="10" id="KW-0862">Zinc</keyword>
<dbReference type="CDD" id="cd16461">
    <property type="entry name" value="RING-H2_EL5-like"/>
    <property type="match status" value="1"/>
</dbReference>
<dbReference type="SMART" id="SM00184">
    <property type="entry name" value="RING"/>
    <property type="match status" value="1"/>
</dbReference>
<comment type="similarity">
    <text evidence="13">Belongs to the RING-type zinc finger family. ATL subfamily.</text>
</comment>
<evidence type="ECO:0000256" key="12">
    <source>
        <dbReference type="ARBA" id="ARBA00023136"/>
    </source>
</evidence>
<evidence type="ECO:0000256" key="2">
    <source>
        <dbReference type="ARBA" id="ARBA00004167"/>
    </source>
</evidence>
<dbReference type="GO" id="GO:0016567">
    <property type="term" value="P:protein ubiquitination"/>
    <property type="evidence" value="ECO:0007669"/>
    <property type="project" value="InterPro"/>
</dbReference>
<keyword evidence="7" id="KW-0479">Metal-binding</keyword>
<sequence length="171" mass="19481">MPDSDPQTFNWHYDGGALDDENLEVRGRKFFFLLVLFVIVLFSTALFLYVRWICHPDSFSTIRRGHAPARSSPSWQGLEPETIKKLPIVLHQASKDQDSACECCICLSAFRDGEKLKKLPGCEHCFHCECVDKWLMNHSSCPLCRASLKLDVDSSFSFPAILIQEPPVRHP</sequence>
<dbReference type="Proteomes" id="UP001372338">
    <property type="component" value="Unassembled WGS sequence"/>
</dbReference>
<keyword evidence="5" id="KW-0808">Transferase</keyword>
<evidence type="ECO:0000256" key="6">
    <source>
        <dbReference type="ARBA" id="ARBA00022692"/>
    </source>
</evidence>
<name>A0AAN9FJJ1_CROPI</name>
<keyword evidence="11 15" id="KW-1133">Transmembrane helix</keyword>
<comment type="subcellular location">
    <subcellularLocation>
        <location evidence="2">Membrane</location>
        <topology evidence="2">Single-pass membrane protein</topology>
    </subcellularLocation>
</comment>
<keyword evidence="6 15" id="KW-0812">Transmembrane</keyword>
<dbReference type="GO" id="GO:0008270">
    <property type="term" value="F:zinc ion binding"/>
    <property type="evidence" value="ECO:0007669"/>
    <property type="project" value="UniProtKB-KW"/>
</dbReference>
<dbReference type="InterPro" id="IPR013083">
    <property type="entry name" value="Znf_RING/FYVE/PHD"/>
</dbReference>
<evidence type="ECO:0000256" key="5">
    <source>
        <dbReference type="ARBA" id="ARBA00022679"/>
    </source>
</evidence>
<evidence type="ECO:0000256" key="11">
    <source>
        <dbReference type="ARBA" id="ARBA00022989"/>
    </source>
</evidence>
<evidence type="ECO:0000256" key="7">
    <source>
        <dbReference type="ARBA" id="ARBA00022723"/>
    </source>
</evidence>
<evidence type="ECO:0000313" key="18">
    <source>
        <dbReference type="Proteomes" id="UP001372338"/>
    </source>
</evidence>
<evidence type="ECO:0000256" key="10">
    <source>
        <dbReference type="ARBA" id="ARBA00022833"/>
    </source>
</evidence>
<evidence type="ECO:0000256" key="15">
    <source>
        <dbReference type="SAM" id="Phobius"/>
    </source>
</evidence>
<dbReference type="Gene3D" id="3.30.40.10">
    <property type="entry name" value="Zinc/RING finger domain, C3HC4 (zinc finger)"/>
    <property type="match status" value="1"/>
</dbReference>
<dbReference type="InterPro" id="IPR044600">
    <property type="entry name" value="ATL1/ATL16-like"/>
</dbReference>
<evidence type="ECO:0000256" key="14">
    <source>
        <dbReference type="PROSITE-ProRule" id="PRU00175"/>
    </source>
</evidence>
<keyword evidence="9" id="KW-0833">Ubl conjugation pathway</keyword>
<dbReference type="GO" id="GO:0061630">
    <property type="term" value="F:ubiquitin protein ligase activity"/>
    <property type="evidence" value="ECO:0007669"/>
    <property type="project" value="UniProtKB-EC"/>
</dbReference>
<dbReference type="EC" id="2.3.2.27" evidence="4"/>